<evidence type="ECO:0000256" key="4">
    <source>
        <dbReference type="ARBA" id="ARBA00022833"/>
    </source>
</evidence>
<dbReference type="Pfam" id="PF24827">
    <property type="entry name" value="AstE_AspA_cat"/>
    <property type="match status" value="1"/>
</dbReference>
<name>A0A166CJG0_9EURY</name>
<keyword evidence="3" id="KW-0378">Hydrolase</keyword>
<accession>A0A166CJG0</accession>
<protein>
    <submittedName>
        <fullName evidence="6">Succinylglutamate desuccinylase / aspartoacylase family protein</fullName>
    </submittedName>
</protein>
<evidence type="ECO:0000256" key="3">
    <source>
        <dbReference type="ARBA" id="ARBA00022801"/>
    </source>
</evidence>
<dbReference type="Gene3D" id="3.40.630.10">
    <property type="entry name" value="Zn peptidases"/>
    <property type="match status" value="1"/>
</dbReference>
<evidence type="ECO:0000259" key="5">
    <source>
        <dbReference type="Pfam" id="PF24827"/>
    </source>
</evidence>
<keyword evidence="4" id="KW-0862">Zinc</keyword>
<evidence type="ECO:0000256" key="1">
    <source>
        <dbReference type="ARBA" id="ARBA00001947"/>
    </source>
</evidence>
<evidence type="ECO:0000313" key="6">
    <source>
        <dbReference type="EMBL" id="KZX14827.1"/>
    </source>
</evidence>
<evidence type="ECO:0000313" key="7">
    <source>
        <dbReference type="Proteomes" id="UP000077275"/>
    </source>
</evidence>
<dbReference type="STRING" id="47311.MBCUT_18910"/>
<proteinExistence type="predicted"/>
<dbReference type="GO" id="GO:0046872">
    <property type="term" value="F:metal ion binding"/>
    <property type="evidence" value="ECO:0007669"/>
    <property type="project" value="UniProtKB-KW"/>
</dbReference>
<dbReference type="InterPro" id="IPR055438">
    <property type="entry name" value="AstE_AspA_cat"/>
</dbReference>
<dbReference type="RefSeq" id="WP_067260421.1">
    <property type="nucleotide sequence ID" value="NZ_LWMW01000146.1"/>
</dbReference>
<dbReference type="PATRIC" id="fig|47311.3.peg.2058"/>
<dbReference type="AlphaFoldDB" id="A0A166CJG0"/>
<dbReference type="Proteomes" id="UP000077275">
    <property type="component" value="Unassembled WGS sequence"/>
</dbReference>
<gene>
    <name evidence="6" type="ORF">MBCUT_18910</name>
</gene>
<dbReference type="GO" id="GO:0016788">
    <property type="term" value="F:hydrolase activity, acting on ester bonds"/>
    <property type="evidence" value="ECO:0007669"/>
    <property type="project" value="InterPro"/>
</dbReference>
<dbReference type="EMBL" id="LWMW01000146">
    <property type="protein sequence ID" value="KZX14827.1"/>
    <property type="molecule type" value="Genomic_DNA"/>
</dbReference>
<keyword evidence="7" id="KW-1185">Reference proteome</keyword>
<reference evidence="6 7" key="1">
    <citation type="submission" date="2016-04" db="EMBL/GenBank/DDBJ databases">
        <title>Genome sequence of Methanobrevibacter cuticularis DSM 11139.</title>
        <authorList>
            <person name="Poehlein A."/>
            <person name="Seedorf H."/>
            <person name="Daniel R."/>
        </authorList>
    </citation>
    <scope>NUCLEOTIDE SEQUENCE [LARGE SCALE GENOMIC DNA]</scope>
    <source>
        <strain evidence="6 7">DSM 11139</strain>
    </source>
</reference>
<organism evidence="6 7">
    <name type="scientific">Methanobrevibacter cuticularis</name>
    <dbReference type="NCBI Taxonomy" id="47311"/>
    <lineage>
        <taxon>Archaea</taxon>
        <taxon>Methanobacteriati</taxon>
        <taxon>Methanobacteriota</taxon>
        <taxon>Methanomada group</taxon>
        <taxon>Methanobacteria</taxon>
        <taxon>Methanobacteriales</taxon>
        <taxon>Methanobacteriaceae</taxon>
        <taxon>Methanobrevibacter</taxon>
    </lineage>
</organism>
<dbReference type="SUPFAM" id="SSF53187">
    <property type="entry name" value="Zn-dependent exopeptidases"/>
    <property type="match status" value="1"/>
</dbReference>
<dbReference type="OrthoDB" id="71098at2157"/>
<comment type="cofactor">
    <cofactor evidence="1">
        <name>Zn(2+)</name>
        <dbReference type="ChEBI" id="CHEBI:29105"/>
    </cofactor>
</comment>
<keyword evidence="2" id="KW-0479">Metal-binding</keyword>
<feature type="domain" description="Succinylglutamate desuccinylase/Aspartoacylase catalytic" evidence="5">
    <location>
        <begin position="99"/>
        <end position="151"/>
    </location>
</feature>
<evidence type="ECO:0000256" key="2">
    <source>
        <dbReference type="ARBA" id="ARBA00022723"/>
    </source>
</evidence>
<sequence>MFTEIYKKKRFFLFLIILVVILAIGVISSVNAVTSSNNDNNEINSSSNFTISYFDKNVGGNVLKNSKISKNIPKGELSRKIVQMSKKGSVILKLGTGKPKILISAGIHGNEPGANIATLRFIERIKNKKIKGSIYIIPFVIPKDTALNRRTWYNPKTKKLVDPNRVSNIKGTPGYKLVQFAKKNKIKNIIEVHTGGFISNYKRGFIWANKYPLKGEKAWLNYINKNVNPKIGYGAATSGMVRGYSRANGLPTITLEVERDKGPFSKWIDVEYKMLVFASKFFKIF</sequence>
<comment type="caution">
    <text evidence="6">The sequence shown here is derived from an EMBL/GenBank/DDBJ whole genome shotgun (WGS) entry which is preliminary data.</text>
</comment>